<protein>
    <submittedName>
        <fullName evidence="1">Uncharacterized protein</fullName>
    </submittedName>
</protein>
<dbReference type="AlphaFoldDB" id="A0A422P8X0"/>
<keyword evidence="2" id="KW-1185">Reference proteome</keyword>
<comment type="caution">
    <text evidence="1">The sequence shown here is derived from an EMBL/GenBank/DDBJ whole genome shotgun (WGS) entry which is preliminary data.</text>
</comment>
<dbReference type="OrthoDB" id="268604at2759"/>
<dbReference type="GeneID" id="40319534"/>
<dbReference type="Proteomes" id="UP000284403">
    <property type="component" value="Unassembled WGS sequence"/>
</dbReference>
<sequence length="208" mass="22963">MDVTSQVYFASAANKCGAAADVPHLLICRTAQAALGGHAVQRACSEMLHWDEYREAFGVQDGTGKMMDAFFTRTAAPFAGYTFKPGKYNVTAKAYSVALNPAFCGLPLQRFCSEMEHWDAYREANGAQGGDKSMRELFYPNIFAGNEMFVLDASSKLLALKIMSIVNSRESYGKATQMLCAEMIHWDDFQRDNGVLPNPAMEVVFGKH</sequence>
<evidence type="ECO:0000313" key="2">
    <source>
        <dbReference type="Proteomes" id="UP000284403"/>
    </source>
</evidence>
<dbReference type="EMBL" id="MKKU01000375">
    <property type="protein sequence ID" value="RNF14157.1"/>
    <property type="molecule type" value="Genomic_DNA"/>
</dbReference>
<dbReference type="RefSeq" id="XP_029227056.1">
    <property type="nucleotide sequence ID" value="XM_029372813.1"/>
</dbReference>
<name>A0A422P8X0_9TRYP</name>
<organism evidence="1 2">
    <name type="scientific">Trypanosoma conorhini</name>
    <dbReference type="NCBI Taxonomy" id="83891"/>
    <lineage>
        <taxon>Eukaryota</taxon>
        <taxon>Discoba</taxon>
        <taxon>Euglenozoa</taxon>
        <taxon>Kinetoplastea</taxon>
        <taxon>Metakinetoplastina</taxon>
        <taxon>Trypanosomatida</taxon>
        <taxon>Trypanosomatidae</taxon>
        <taxon>Trypanosoma</taxon>
    </lineage>
</organism>
<accession>A0A422P8X0</accession>
<evidence type="ECO:0000313" key="1">
    <source>
        <dbReference type="EMBL" id="RNF14157.1"/>
    </source>
</evidence>
<reference evidence="1 2" key="1">
    <citation type="journal article" date="2018" name="BMC Genomics">
        <title>Genomic comparison of Trypanosoma conorhini and Trypanosoma rangeli to Trypanosoma cruzi strains of high and low virulence.</title>
        <authorList>
            <person name="Bradwell K.R."/>
            <person name="Koparde V.N."/>
            <person name="Matveyev A.V."/>
            <person name="Serrano M.G."/>
            <person name="Alves J.M."/>
            <person name="Parikh H."/>
            <person name="Huang B."/>
            <person name="Lee V."/>
            <person name="Espinosa-Alvarez O."/>
            <person name="Ortiz P.A."/>
            <person name="Costa-Martins A.G."/>
            <person name="Teixeira M.M."/>
            <person name="Buck G.A."/>
        </authorList>
    </citation>
    <scope>NUCLEOTIDE SEQUENCE [LARGE SCALE GENOMIC DNA]</scope>
    <source>
        <strain evidence="1 2">025E</strain>
    </source>
</reference>
<proteinExistence type="predicted"/>
<gene>
    <name evidence="1" type="ORF">Tco025E_05923</name>
</gene>